<evidence type="ECO:0000256" key="2">
    <source>
        <dbReference type="SAM" id="SignalP"/>
    </source>
</evidence>
<evidence type="ECO:0000256" key="1">
    <source>
        <dbReference type="SAM" id="MobiDB-lite"/>
    </source>
</evidence>
<name>A0A918SZ35_9GAMM</name>
<sequence length="88" mass="8907">MSRSRRSPTGTSSIGTLAVAAALAGILAAAPAAAAGNSAEAKSQRASVFTVDAKKKSGQAMPGPRRPGWVESVIGKIKPRPPKHTCRG</sequence>
<accession>A0A918SZ35</accession>
<gene>
    <name evidence="3" type="ORF">GCM10007067_16010</name>
</gene>
<evidence type="ECO:0000313" key="3">
    <source>
        <dbReference type="EMBL" id="GHA79323.1"/>
    </source>
</evidence>
<dbReference type="PROSITE" id="PS51318">
    <property type="entry name" value="TAT"/>
    <property type="match status" value="1"/>
</dbReference>
<dbReference type="AlphaFoldDB" id="A0A918SZ35"/>
<protein>
    <submittedName>
        <fullName evidence="3">Uncharacterized protein</fullName>
    </submittedName>
</protein>
<reference evidence="3" key="2">
    <citation type="submission" date="2020-09" db="EMBL/GenBank/DDBJ databases">
        <authorList>
            <person name="Sun Q."/>
            <person name="Kim S."/>
        </authorList>
    </citation>
    <scope>NUCLEOTIDE SEQUENCE</scope>
    <source>
        <strain evidence="3">KCTC 23077</strain>
    </source>
</reference>
<reference evidence="3" key="1">
    <citation type="journal article" date="2014" name="Int. J. Syst. Evol. Microbiol.">
        <title>Complete genome sequence of Corynebacterium casei LMG S-19264T (=DSM 44701T), isolated from a smear-ripened cheese.</title>
        <authorList>
            <consortium name="US DOE Joint Genome Institute (JGI-PGF)"/>
            <person name="Walter F."/>
            <person name="Albersmeier A."/>
            <person name="Kalinowski J."/>
            <person name="Ruckert C."/>
        </authorList>
    </citation>
    <scope>NUCLEOTIDE SEQUENCE</scope>
    <source>
        <strain evidence="3">KCTC 23077</strain>
    </source>
</reference>
<organism evidence="3 4">
    <name type="scientific">Cognatilysobacter bugurensis</name>
    <dbReference type="NCBI Taxonomy" id="543356"/>
    <lineage>
        <taxon>Bacteria</taxon>
        <taxon>Pseudomonadati</taxon>
        <taxon>Pseudomonadota</taxon>
        <taxon>Gammaproteobacteria</taxon>
        <taxon>Lysobacterales</taxon>
        <taxon>Lysobacteraceae</taxon>
        <taxon>Cognatilysobacter</taxon>
    </lineage>
</organism>
<dbReference type="InterPro" id="IPR006311">
    <property type="entry name" value="TAT_signal"/>
</dbReference>
<feature type="signal peptide" evidence="2">
    <location>
        <begin position="1"/>
        <end position="34"/>
    </location>
</feature>
<dbReference type="RefSeq" id="WP_189455191.1">
    <property type="nucleotide sequence ID" value="NZ_BMYD01000002.1"/>
</dbReference>
<feature type="chain" id="PRO_5037963990" evidence="2">
    <location>
        <begin position="35"/>
        <end position="88"/>
    </location>
</feature>
<evidence type="ECO:0000313" key="4">
    <source>
        <dbReference type="Proteomes" id="UP000646426"/>
    </source>
</evidence>
<dbReference type="EMBL" id="BMYD01000002">
    <property type="protein sequence ID" value="GHA79323.1"/>
    <property type="molecule type" value="Genomic_DNA"/>
</dbReference>
<dbReference type="Proteomes" id="UP000646426">
    <property type="component" value="Unassembled WGS sequence"/>
</dbReference>
<keyword evidence="2" id="KW-0732">Signal</keyword>
<feature type="region of interest" description="Disordered" evidence="1">
    <location>
        <begin position="36"/>
        <end position="70"/>
    </location>
</feature>
<proteinExistence type="predicted"/>
<comment type="caution">
    <text evidence="3">The sequence shown here is derived from an EMBL/GenBank/DDBJ whole genome shotgun (WGS) entry which is preliminary data.</text>
</comment>
<keyword evidence="4" id="KW-1185">Reference proteome</keyword>